<feature type="compositionally biased region" description="Low complexity" evidence="5">
    <location>
        <begin position="115"/>
        <end position="133"/>
    </location>
</feature>
<dbReference type="Proteomes" id="UP000249516">
    <property type="component" value="Unassembled WGS sequence"/>
</dbReference>
<comment type="caution">
    <text evidence="8">The sequence shown here is derived from an EMBL/GenBank/DDBJ whole genome shotgun (WGS) entry which is preliminary data.</text>
</comment>
<feature type="transmembrane region" description="Helical" evidence="6">
    <location>
        <begin position="457"/>
        <end position="476"/>
    </location>
</feature>
<feature type="transmembrane region" description="Helical" evidence="6">
    <location>
        <begin position="250"/>
        <end position="271"/>
    </location>
</feature>
<dbReference type="OrthoDB" id="9180256at2"/>
<keyword evidence="2 6" id="KW-0812">Transmembrane</keyword>
<feature type="transmembrane region" description="Helical" evidence="6">
    <location>
        <begin position="225"/>
        <end position="244"/>
    </location>
</feature>
<evidence type="ECO:0000256" key="6">
    <source>
        <dbReference type="SAM" id="Phobius"/>
    </source>
</evidence>
<sequence length="550" mass="55546">MSWVHCVTSNTLVVVSPRRRVGDACGYDARAGRTPLCGPGGRGNHPQPALSPRSVGSRCCGASRSFAPGYHQSCCQGILRACGRVRGCSPYPGVHAVSPQSPHPPEPPRDSCGHPGSTPPAARRAPGPTGAPRVSTERDPAADVSAGAPRAALSLPAVGGWAFLVTALVGRLPAATVQLGLLLYVSGAGLGIGLAGLTVAAAGFGSAIGAPFVGRLVDRFGPLPVVLGATAVQLTGMGALLAVVRHHGPAALILVCAAVIGSANPQVGAIARARWSAIARRRRLPGLVSRALGYETACDEVGFILGPVIAGALVGLLGPNPALVVLMVWVVAGQGCFIAYLVSRRGLTVETHGMDVTNGTAARIRWVSVLPPMVACLCVGTVFGSTQTALTAINAARGTEAYTGVIYGCMGVGSALASVLVSRLPQRLPLSVRVAFGGLLVSVVALVLLGLPGPVALGVLFAVTGLGVGAILVSAYTRGEHAAPSHRIASVMTMLTTCLVLGVSFGSALGGVLSEVPQRGFVLTLGAGMVAVLAALALHVTRPGETRRVV</sequence>
<feature type="transmembrane region" description="Helical" evidence="6">
    <location>
        <begin position="322"/>
        <end position="343"/>
    </location>
</feature>
<dbReference type="PANTHER" id="PTHR23542">
    <property type="match status" value="1"/>
</dbReference>
<proteinExistence type="predicted"/>
<dbReference type="Pfam" id="PF07690">
    <property type="entry name" value="MFS_1"/>
    <property type="match status" value="1"/>
</dbReference>
<keyword evidence="3 6" id="KW-1133">Transmembrane helix</keyword>
<accession>A0A495A6D2</accession>
<feature type="transmembrane region" description="Helical" evidence="6">
    <location>
        <begin position="404"/>
        <end position="422"/>
    </location>
</feature>
<dbReference type="EMBL" id="PNJG02000002">
    <property type="protein sequence ID" value="RKQ35290.1"/>
    <property type="molecule type" value="Genomic_DNA"/>
</dbReference>
<organism evidence="8 9">
    <name type="scientific">Kocuria tytonis</name>
    <dbReference type="NCBI Taxonomy" id="2054280"/>
    <lineage>
        <taxon>Bacteria</taxon>
        <taxon>Bacillati</taxon>
        <taxon>Actinomycetota</taxon>
        <taxon>Actinomycetes</taxon>
        <taxon>Micrococcales</taxon>
        <taxon>Micrococcaceae</taxon>
        <taxon>Kocuria</taxon>
    </lineage>
</organism>
<keyword evidence="4 6" id="KW-0472">Membrane</keyword>
<gene>
    <name evidence="8" type="ORF">C1C97_008645</name>
</gene>
<dbReference type="GO" id="GO:0005886">
    <property type="term" value="C:plasma membrane"/>
    <property type="evidence" value="ECO:0007669"/>
    <property type="project" value="UniProtKB-SubCell"/>
</dbReference>
<reference evidence="8 9" key="1">
    <citation type="submission" date="2018-10" db="EMBL/GenBank/DDBJ databases">
        <title>Kocuria tytouropygialis sp. nov., isolated from the uropygial gland of an American barn owl (Tyto furcata).</title>
        <authorList>
            <person name="Braun M.S."/>
            <person name="Wang E."/>
            <person name="Zimmermann S."/>
            <person name="Wagner H."/>
            <person name="Wink M."/>
        </authorList>
    </citation>
    <scope>NUCLEOTIDE SEQUENCE [LARGE SCALE GENOMIC DNA]</scope>
    <source>
        <strain evidence="8 9">442</strain>
    </source>
</reference>
<evidence type="ECO:0000256" key="2">
    <source>
        <dbReference type="ARBA" id="ARBA00022692"/>
    </source>
</evidence>
<feature type="region of interest" description="Disordered" evidence="5">
    <location>
        <begin position="96"/>
        <end position="145"/>
    </location>
</feature>
<feature type="transmembrane region" description="Helical" evidence="6">
    <location>
        <begin position="151"/>
        <end position="169"/>
    </location>
</feature>
<dbReference type="InterPro" id="IPR011701">
    <property type="entry name" value="MFS"/>
</dbReference>
<dbReference type="PROSITE" id="PS50850">
    <property type="entry name" value="MFS"/>
    <property type="match status" value="1"/>
</dbReference>
<dbReference type="AlphaFoldDB" id="A0A495A6D2"/>
<dbReference type="InterPro" id="IPR036259">
    <property type="entry name" value="MFS_trans_sf"/>
</dbReference>
<evidence type="ECO:0000313" key="9">
    <source>
        <dbReference type="Proteomes" id="UP000249516"/>
    </source>
</evidence>
<comment type="subcellular location">
    <subcellularLocation>
        <location evidence="1">Cell membrane</location>
        <topology evidence="1">Multi-pass membrane protein</topology>
    </subcellularLocation>
</comment>
<evidence type="ECO:0000259" key="7">
    <source>
        <dbReference type="PROSITE" id="PS50850"/>
    </source>
</evidence>
<evidence type="ECO:0000256" key="5">
    <source>
        <dbReference type="SAM" id="MobiDB-lite"/>
    </source>
</evidence>
<dbReference type="GO" id="GO:0022857">
    <property type="term" value="F:transmembrane transporter activity"/>
    <property type="evidence" value="ECO:0007669"/>
    <property type="project" value="InterPro"/>
</dbReference>
<dbReference type="PANTHER" id="PTHR23542:SF1">
    <property type="entry name" value="MAJOR FACILITATOR SUPERFAMILY (MFS) PROFILE DOMAIN-CONTAINING PROTEIN"/>
    <property type="match status" value="1"/>
</dbReference>
<evidence type="ECO:0000313" key="8">
    <source>
        <dbReference type="EMBL" id="RKQ35290.1"/>
    </source>
</evidence>
<feature type="transmembrane region" description="Helical" evidence="6">
    <location>
        <begin position="292"/>
        <end position="316"/>
    </location>
</feature>
<name>A0A495A6D2_9MICC</name>
<feature type="transmembrane region" description="Helical" evidence="6">
    <location>
        <begin position="181"/>
        <end position="213"/>
    </location>
</feature>
<feature type="transmembrane region" description="Helical" evidence="6">
    <location>
        <begin position="364"/>
        <end position="384"/>
    </location>
</feature>
<dbReference type="Gene3D" id="1.20.1250.20">
    <property type="entry name" value="MFS general substrate transporter like domains"/>
    <property type="match status" value="1"/>
</dbReference>
<feature type="domain" description="Major facilitator superfamily (MFS) profile" evidence="7">
    <location>
        <begin position="364"/>
        <end position="550"/>
    </location>
</feature>
<feature type="transmembrane region" description="Helical" evidence="6">
    <location>
        <begin position="488"/>
        <end position="509"/>
    </location>
</feature>
<dbReference type="InterPro" id="IPR020846">
    <property type="entry name" value="MFS_dom"/>
</dbReference>
<evidence type="ECO:0000256" key="1">
    <source>
        <dbReference type="ARBA" id="ARBA00004651"/>
    </source>
</evidence>
<feature type="transmembrane region" description="Helical" evidence="6">
    <location>
        <begin position="434"/>
        <end position="451"/>
    </location>
</feature>
<evidence type="ECO:0000256" key="4">
    <source>
        <dbReference type="ARBA" id="ARBA00023136"/>
    </source>
</evidence>
<evidence type="ECO:0000256" key="3">
    <source>
        <dbReference type="ARBA" id="ARBA00022989"/>
    </source>
</evidence>
<dbReference type="SUPFAM" id="SSF103473">
    <property type="entry name" value="MFS general substrate transporter"/>
    <property type="match status" value="1"/>
</dbReference>
<keyword evidence="9" id="KW-1185">Reference proteome</keyword>
<protein>
    <submittedName>
        <fullName evidence="8">MFS transporter</fullName>
    </submittedName>
</protein>
<feature type="transmembrane region" description="Helical" evidence="6">
    <location>
        <begin position="521"/>
        <end position="540"/>
    </location>
</feature>